<name>A0A918D9U8_9ACTN</name>
<sequence length="118" mass="13438">MFQIIRIQDALVVQPKTEILALLEGVPEIAFQYLIEMLKTNGADRGCPAYRVLTDPSLKGFYSVIHGQRIHFDRVTQAALEPRRGRRCAHHPSCAADNPPQAWFGEDRVAHFLERLSR</sequence>
<organism evidence="1 2">
    <name type="scientific">Streptomyces albiflavescens</name>
    <dbReference type="NCBI Taxonomy" id="1623582"/>
    <lineage>
        <taxon>Bacteria</taxon>
        <taxon>Bacillati</taxon>
        <taxon>Actinomycetota</taxon>
        <taxon>Actinomycetes</taxon>
        <taxon>Kitasatosporales</taxon>
        <taxon>Streptomycetaceae</taxon>
        <taxon>Streptomyces</taxon>
    </lineage>
</organism>
<dbReference type="AlphaFoldDB" id="A0A918D9U8"/>
<accession>A0A918D9U8</accession>
<keyword evidence="2" id="KW-1185">Reference proteome</keyword>
<protein>
    <submittedName>
        <fullName evidence="1">Uncharacterized protein</fullName>
    </submittedName>
</protein>
<evidence type="ECO:0000313" key="1">
    <source>
        <dbReference type="EMBL" id="GGN88196.1"/>
    </source>
</evidence>
<dbReference type="Proteomes" id="UP000600365">
    <property type="component" value="Unassembled WGS sequence"/>
</dbReference>
<reference evidence="1 2" key="1">
    <citation type="journal article" date="2014" name="Int. J. Syst. Evol. Microbiol.">
        <title>Complete genome sequence of Corynebacterium casei LMG S-19264T (=DSM 44701T), isolated from a smear-ripened cheese.</title>
        <authorList>
            <consortium name="US DOE Joint Genome Institute (JGI-PGF)"/>
            <person name="Walter F."/>
            <person name="Albersmeier A."/>
            <person name="Kalinowski J."/>
            <person name="Ruckert C."/>
        </authorList>
    </citation>
    <scope>NUCLEOTIDE SEQUENCE [LARGE SCALE GENOMIC DNA]</scope>
    <source>
        <strain evidence="1 2">CGMCC 4.7111</strain>
    </source>
</reference>
<evidence type="ECO:0000313" key="2">
    <source>
        <dbReference type="Proteomes" id="UP000600365"/>
    </source>
</evidence>
<dbReference type="EMBL" id="BMMM01000021">
    <property type="protein sequence ID" value="GGN88196.1"/>
    <property type="molecule type" value="Genomic_DNA"/>
</dbReference>
<comment type="caution">
    <text evidence="1">The sequence shown here is derived from an EMBL/GenBank/DDBJ whole genome shotgun (WGS) entry which is preliminary data.</text>
</comment>
<proteinExistence type="predicted"/>
<gene>
    <name evidence="1" type="ORF">GCM10011579_081750</name>
</gene>